<feature type="chain" id="PRO_5023869856" description="BED-type domain-containing protein" evidence="1">
    <location>
        <begin position="31"/>
        <end position="107"/>
    </location>
</feature>
<evidence type="ECO:0000313" key="3">
    <source>
        <dbReference type="Proteomes" id="UP000324897"/>
    </source>
</evidence>
<comment type="caution">
    <text evidence="2">The sequence shown here is derived from an EMBL/GenBank/DDBJ whole genome shotgun (WGS) entry which is preliminary data.</text>
</comment>
<keyword evidence="3" id="KW-1185">Reference proteome</keyword>
<dbReference type="Gramene" id="TVU05798">
    <property type="protein sequence ID" value="TVU05798"/>
    <property type="gene ID" value="EJB05_48981"/>
</dbReference>
<proteinExistence type="predicted"/>
<dbReference type="EMBL" id="RWGY01000051">
    <property type="protein sequence ID" value="TVU05798.1"/>
    <property type="molecule type" value="Genomic_DNA"/>
</dbReference>
<name>A0A5J9T477_9POAL</name>
<evidence type="ECO:0008006" key="4">
    <source>
        <dbReference type="Google" id="ProtNLM"/>
    </source>
</evidence>
<dbReference type="AlphaFoldDB" id="A0A5J9T477"/>
<evidence type="ECO:0000313" key="2">
    <source>
        <dbReference type="EMBL" id="TVU05798.1"/>
    </source>
</evidence>
<accession>A0A5J9T477</accession>
<evidence type="ECO:0000256" key="1">
    <source>
        <dbReference type="SAM" id="SignalP"/>
    </source>
</evidence>
<keyword evidence="1" id="KW-0732">Signal</keyword>
<protein>
    <recommendedName>
        <fullName evidence="4">BED-type domain-containing protein</fullName>
    </recommendedName>
</protein>
<feature type="signal peptide" evidence="1">
    <location>
        <begin position="1"/>
        <end position="30"/>
    </location>
</feature>
<gene>
    <name evidence="2" type="ORF">EJB05_48981</name>
</gene>
<reference evidence="2 3" key="1">
    <citation type="journal article" date="2019" name="Sci. Rep.">
        <title>A high-quality genome of Eragrostis curvula grass provides insights into Poaceae evolution and supports new strategies to enhance forage quality.</title>
        <authorList>
            <person name="Carballo J."/>
            <person name="Santos B.A.C.M."/>
            <person name="Zappacosta D."/>
            <person name="Garbus I."/>
            <person name="Selva J.P."/>
            <person name="Gallo C.A."/>
            <person name="Diaz A."/>
            <person name="Albertini E."/>
            <person name="Caccamo M."/>
            <person name="Echenique V."/>
        </authorList>
    </citation>
    <scope>NUCLEOTIDE SEQUENCE [LARGE SCALE GENOMIC DNA]</scope>
    <source>
        <strain evidence="3">cv. Victoria</strain>
        <tissue evidence="2">Leaf</tissue>
    </source>
</reference>
<dbReference type="OrthoDB" id="695134at2759"/>
<dbReference type="Proteomes" id="UP000324897">
    <property type="component" value="Unassembled WGS sequence"/>
</dbReference>
<sequence>MLPHLSSHCLLHPCSLHLVVILSTVSSCRMSTPTQTAAEGAQEENVLKRKSDDIGWENGLLVDPKDKEIRCLICGYLSSGGIYCLKQHVAHIGSTVAKCVRYIILVV</sequence>
<organism evidence="2 3">
    <name type="scientific">Eragrostis curvula</name>
    <name type="common">weeping love grass</name>
    <dbReference type="NCBI Taxonomy" id="38414"/>
    <lineage>
        <taxon>Eukaryota</taxon>
        <taxon>Viridiplantae</taxon>
        <taxon>Streptophyta</taxon>
        <taxon>Embryophyta</taxon>
        <taxon>Tracheophyta</taxon>
        <taxon>Spermatophyta</taxon>
        <taxon>Magnoliopsida</taxon>
        <taxon>Liliopsida</taxon>
        <taxon>Poales</taxon>
        <taxon>Poaceae</taxon>
        <taxon>PACMAD clade</taxon>
        <taxon>Chloridoideae</taxon>
        <taxon>Eragrostideae</taxon>
        <taxon>Eragrostidinae</taxon>
        <taxon>Eragrostis</taxon>
    </lineage>
</organism>